<feature type="region of interest" description="Disordered" evidence="1">
    <location>
        <begin position="78"/>
        <end position="97"/>
    </location>
</feature>
<dbReference type="GeneID" id="28868094"/>
<evidence type="ECO:0000313" key="3">
    <source>
        <dbReference type="Proteomes" id="UP000092177"/>
    </source>
</evidence>
<feature type="compositionally biased region" description="Polar residues" evidence="1">
    <location>
        <begin position="80"/>
        <end position="89"/>
    </location>
</feature>
<organism evidence="2 3">
    <name type="scientific">Colletotrichum higginsianum (strain IMI 349063)</name>
    <name type="common">Crucifer anthracnose fungus</name>
    <dbReference type="NCBI Taxonomy" id="759273"/>
    <lineage>
        <taxon>Eukaryota</taxon>
        <taxon>Fungi</taxon>
        <taxon>Dikarya</taxon>
        <taxon>Ascomycota</taxon>
        <taxon>Pezizomycotina</taxon>
        <taxon>Sordariomycetes</taxon>
        <taxon>Hypocreomycetidae</taxon>
        <taxon>Glomerellales</taxon>
        <taxon>Glomerellaceae</taxon>
        <taxon>Colletotrichum</taxon>
        <taxon>Colletotrichum destructivum species complex</taxon>
    </lineage>
</organism>
<gene>
    <name evidence="2" type="ORF">CH63R_09013</name>
</gene>
<evidence type="ECO:0000313" key="2">
    <source>
        <dbReference type="EMBL" id="OBR07492.1"/>
    </source>
</evidence>
<accession>A0A1B7Y663</accession>
<dbReference type="EMBL" id="LTAN01000006">
    <property type="protein sequence ID" value="OBR07492.1"/>
    <property type="molecule type" value="Genomic_DNA"/>
</dbReference>
<dbReference type="KEGG" id="chig:CH63R_09013"/>
<sequence>MPQYDETCVFVAGLMSPGREFSWRGLERRRNREIARYPSQLRHRYDGEVDFAAAAAAAAAAEAASHYPYIIAFAKPKTSMAGTSVTHVSSTERGRRD</sequence>
<evidence type="ECO:0000256" key="1">
    <source>
        <dbReference type="SAM" id="MobiDB-lite"/>
    </source>
</evidence>
<dbReference type="VEuPathDB" id="FungiDB:CH63R_09013"/>
<dbReference type="RefSeq" id="XP_018156010.1">
    <property type="nucleotide sequence ID" value="XM_018303987.1"/>
</dbReference>
<name>A0A1B7Y663_COLHI</name>
<reference evidence="3" key="1">
    <citation type="journal article" date="2017" name="BMC Genomics">
        <title>Gapless genome assembly of Colletotrichum higginsianum reveals chromosome structure and association of transposable elements with secondary metabolite gene clusters.</title>
        <authorList>
            <person name="Dallery J.-F."/>
            <person name="Lapalu N."/>
            <person name="Zampounis A."/>
            <person name="Pigne S."/>
            <person name="Luyten I."/>
            <person name="Amselem J."/>
            <person name="Wittenberg A.H.J."/>
            <person name="Zhou S."/>
            <person name="de Queiroz M.V."/>
            <person name="Robin G.P."/>
            <person name="Auger A."/>
            <person name="Hainaut M."/>
            <person name="Henrissat B."/>
            <person name="Kim K.-T."/>
            <person name="Lee Y.-H."/>
            <person name="Lespinet O."/>
            <person name="Schwartz D.C."/>
            <person name="Thon M.R."/>
            <person name="O'Connell R.J."/>
        </authorList>
    </citation>
    <scope>NUCLEOTIDE SEQUENCE [LARGE SCALE GENOMIC DNA]</scope>
    <source>
        <strain evidence="3">IMI 349063</strain>
    </source>
</reference>
<protein>
    <submittedName>
        <fullName evidence="2">Uncharacterized protein</fullName>
    </submittedName>
</protein>
<proteinExistence type="predicted"/>
<dbReference type="AlphaFoldDB" id="A0A1B7Y663"/>
<comment type="caution">
    <text evidence="2">The sequence shown here is derived from an EMBL/GenBank/DDBJ whole genome shotgun (WGS) entry which is preliminary data.</text>
</comment>
<dbReference type="Proteomes" id="UP000092177">
    <property type="component" value="Chromosome 6"/>
</dbReference>
<keyword evidence="3" id="KW-1185">Reference proteome</keyword>